<feature type="binding site" evidence="6">
    <location>
        <position position="35"/>
    </location>
    <ligand>
        <name>Mg(2+)</name>
        <dbReference type="ChEBI" id="CHEBI:18420"/>
        <label>1</label>
    </ligand>
</feature>
<dbReference type="InterPro" id="IPR037493">
    <property type="entry name" value="ExoIII-like"/>
</dbReference>
<feature type="binding site" evidence="6">
    <location>
        <position position="7"/>
    </location>
    <ligand>
        <name>Mg(2+)</name>
        <dbReference type="ChEBI" id="CHEBI:18420"/>
        <label>1</label>
    </ligand>
</feature>
<evidence type="ECO:0000256" key="7">
    <source>
        <dbReference type="PIRSR" id="PIRSR604808-3"/>
    </source>
</evidence>
<sequence length="294" mass="32288">MRVVSANVNGIRAAVRRGMLPWVDESAPDVVTLQEVRASRAQLDSALEQSALQEWSVVLHEGEVAGRAGVAVLVRPGCGVGNAVTGLPMEGAIAGQHGGDFSERMRLDDSGRVFASAGRWLEVPVLGQWGSGIEKVTVVSAYVHSGDVDRPEVMAEKYALMEAMSQRFQAALASGEHLLVTGDLNVAHREVDLKNWRGNLKKAGFLPEERAFFDRWLVDGGMVDLGRRYGGDGPGPYTWWSWRGKAFNNDAGWRIDYHLSTPELAEVVKSVWVGRAETYEKRWSDHAPLISDFC</sequence>
<dbReference type="InterPro" id="IPR036691">
    <property type="entry name" value="Endo/exonu/phosph_ase_sf"/>
</dbReference>
<proteinExistence type="inferred from homology"/>
<feature type="site" description="Transition state stabilizer" evidence="7">
    <location>
        <position position="185"/>
    </location>
</feature>
<dbReference type="Gene3D" id="3.60.10.10">
    <property type="entry name" value="Endonuclease/exonuclease/phosphatase"/>
    <property type="match status" value="1"/>
</dbReference>
<dbReference type="Proteomes" id="UP000242637">
    <property type="component" value="Chromosome 1"/>
</dbReference>
<keyword evidence="10" id="KW-1185">Reference proteome</keyword>
<accession>A0A239VBW6</accession>
<evidence type="ECO:0000256" key="4">
    <source>
        <dbReference type="ARBA" id="ARBA00022842"/>
    </source>
</evidence>
<dbReference type="Pfam" id="PF03372">
    <property type="entry name" value="Exo_endo_phos"/>
    <property type="match status" value="1"/>
</dbReference>
<evidence type="ECO:0000313" key="9">
    <source>
        <dbReference type="EMBL" id="SNV19642.1"/>
    </source>
</evidence>
<dbReference type="NCBIfam" id="TIGR00633">
    <property type="entry name" value="xth"/>
    <property type="match status" value="1"/>
</dbReference>
<feature type="binding site" evidence="6">
    <location>
        <position position="185"/>
    </location>
    <ligand>
        <name>Mg(2+)</name>
        <dbReference type="ChEBI" id="CHEBI:18420"/>
        <label>1</label>
    </ligand>
</feature>
<gene>
    <name evidence="9" type="primary">exoA_1</name>
    <name evidence="9" type="ORF">SAMEA4475696_00764</name>
</gene>
<evidence type="ECO:0000256" key="2">
    <source>
        <dbReference type="ARBA" id="ARBA00022723"/>
    </source>
</evidence>
<dbReference type="EC" id="3.1.11.2" evidence="9"/>
<evidence type="ECO:0000259" key="8">
    <source>
        <dbReference type="Pfam" id="PF03372"/>
    </source>
</evidence>
<dbReference type="PROSITE" id="PS51435">
    <property type="entry name" value="AP_NUCLEASE_F1_4"/>
    <property type="match status" value="1"/>
</dbReference>
<feature type="active site" description="Proton donor/acceptor" evidence="5">
    <location>
        <position position="183"/>
    </location>
</feature>
<organism evidence="9 10">
    <name type="scientific">Dermatophilus congolensis</name>
    <dbReference type="NCBI Taxonomy" id="1863"/>
    <lineage>
        <taxon>Bacteria</taxon>
        <taxon>Bacillati</taxon>
        <taxon>Actinomycetota</taxon>
        <taxon>Actinomycetes</taxon>
        <taxon>Micrococcales</taxon>
        <taxon>Dermatophilaceae</taxon>
        <taxon>Dermatophilus</taxon>
    </lineage>
</organism>
<keyword evidence="4 6" id="KW-0460">Magnesium</keyword>
<feature type="active site" evidence="5">
    <location>
        <position position="142"/>
    </location>
</feature>
<protein>
    <submittedName>
        <fullName evidence="9">Exodeoxyribonuclease</fullName>
        <ecNumber evidence="9">3.1.11.2</ecNumber>
    </submittedName>
</protein>
<feature type="domain" description="Endonuclease/exonuclease/phosphatase" evidence="8">
    <location>
        <begin position="4"/>
        <end position="286"/>
    </location>
</feature>
<comment type="cofactor">
    <cofactor evidence="6">
        <name>Mg(2+)</name>
        <dbReference type="ChEBI" id="CHEBI:18420"/>
    </cofactor>
    <cofactor evidence="6">
        <name>Mn(2+)</name>
        <dbReference type="ChEBI" id="CHEBI:29035"/>
    </cofactor>
    <text evidence="6">Probably binds two magnesium or manganese ions per subunit.</text>
</comment>
<dbReference type="EMBL" id="LT906453">
    <property type="protein sequence ID" value="SNV19642.1"/>
    <property type="molecule type" value="Genomic_DNA"/>
</dbReference>
<feature type="site" description="Interaction with DNA substrate" evidence="7">
    <location>
        <position position="286"/>
    </location>
</feature>
<keyword evidence="2 6" id="KW-0479">Metal-binding</keyword>
<evidence type="ECO:0000313" key="10">
    <source>
        <dbReference type="Proteomes" id="UP000242637"/>
    </source>
</evidence>
<evidence type="ECO:0000256" key="3">
    <source>
        <dbReference type="ARBA" id="ARBA00022801"/>
    </source>
</evidence>
<name>A0A239VBW6_9MICO</name>
<dbReference type="PANTHER" id="PTHR43250">
    <property type="entry name" value="EXODEOXYRIBONUCLEASE III"/>
    <property type="match status" value="1"/>
</dbReference>
<dbReference type="GO" id="GO:0008311">
    <property type="term" value="F:double-stranded DNA 3'-5' DNA exonuclease activity"/>
    <property type="evidence" value="ECO:0007669"/>
    <property type="project" value="UniProtKB-EC"/>
</dbReference>
<dbReference type="GeneID" id="63459028"/>
<dbReference type="InterPro" id="IPR004808">
    <property type="entry name" value="AP_endonuc_1"/>
</dbReference>
<evidence type="ECO:0000256" key="5">
    <source>
        <dbReference type="PIRSR" id="PIRSR604808-1"/>
    </source>
</evidence>
<dbReference type="RefSeq" id="WP_028327648.1">
    <property type="nucleotide sequence ID" value="NZ_JAAFNI010000001.1"/>
</dbReference>
<comment type="similarity">
    <text evidence="1">Belongs to the DNA repair enzymes AP/ExoA family.</text>
</comment>
<feature type="binding site" evidence="6">
    <location>
        <position position="183"/>
    </location>
    <ligand>
        <name>Mg(2+)</name>
        <dbReference type="ChEBI" id="CHEBI:18420"/>
        <label>1</label>
    </ligand>
</feature>
<feature type="binding site" evidence="6">
    <location>
        <position position="286"/>
    </location>
    <ligand>
        <name>Mg(2+)</name>
        <dbReference type="ChEBI" id="CHEBI:18420"/>
        <label>1</label>
    </ligand>
</feature>
<keyword evidence="3 9" id="KW-0378">Hydrolase</keyword>
<reference evidence="9 10" key="1">
    <citation type="submission" date="2017-06" db="EMBL/GenBank/DDBJ databases">
        <authorList>
            <consortium name="Pathogen Informatics"/>
        </authorList>
    </citation>
    <scope>NUCLEOTIDE SEQUENCE [LARGE SCALE GENOMIC DNA]</scope>
    <source>
        <strain evidence="9 10">NCTC13039</strain>
    </source>
</reference>
<evidence type="ECO:0000256" key="6">
    <source>
        <dbReference type="PIRSR" id="PIRSR604808-2"/>
    </source>
</evidence>
<dbReference type="AlphaFoldDB" id="A0A239VBW6"/>
<dbReference type="GO" id="GO:0006281">
    <property type="term" value="P:DNA repair"/>
    <property type="evidence" value="ECO:0007669"/>
    <property type="project" value="InterPro"/>
</dbReference>
<dbReference type="InterPro" id="IPR005135">
    <property type="entry name" value="Endo/exonuclease/phosphatase"/>
</dbReference>
<dbReference type="KEGG" id="dco:SAMEA4475696_0764"/>
<dbReference type="SUPFAM" id="SSF56219">
    <property type="entry name" value="DNase I-like"/>
    <property type="match status" value="1"/>
</dbReference>
<dbReference type="PANTHER" id="PTHR43250:SF2">
    <property type="entry name" value="EXODEOXYRIBONUCLEASE III"/>
    <property type="match status" value="1"/>
</dbReference>
<dbReference type="GO" id="GO:0046872">
    <property type="term" value="F:metal ion binding"/>
    <property type="evidence" value="ECO:0007669"/>
    <property type="project" value="UniProtKB-KW"/>
</dbReference>
<dbReference type="STRING" id="1121387.GCA_000429885_01860"/>
<feature type="active site" description="Proton acceptor" evidence="5">
    <location>
        <position position="286"/>
    </location>
</feature>
<feature type="site" description="Important for catalytic activity" evidence="7">
    <location>
        <position position="256"/>
    </location>
</feature>
<keyword evidence="6" id="KW-0464">Manganese</keyword>
<feature type="binding site" evidence="6">
    <location>
        <position position="285"/>
    </location>
    <ligand>
        <name>Mg(2+)</name>
        <dbReference type="ChEBI" id="CHEBI:18420"/>
        <label>1</label>
    </ligand>
</feature>
<evidence type="ECO:0000256" key="1">
    <source>
        <dbReference type="ARBA" id="ARBA00007092"/>
    </source>
</evidence>
<dbReference type="OrthoDB" id="9803914at2"/>